<comment type="caution">
    <text evidence="1">The sequence shown here is derived from an EMBL/GenBank/DDBJ whole genome shotgun (WGS) entry which is preliminary data.</text>
</comment>
<protein>
    <submittedName>
        <fullName evidence="1">Uncharacterized protein</fullName>
    </submittedName>
</protein>
<proteinExistence type="predicted"/>
<name>A0A1F8EK24_9BACT</name>
<reference evidence="1 2" key="1">
    <citation type="journal article" date="2016" name="Nat. Commun.">
        <title>Thousands of microbial genomes shed light on interconnected biogeochemical processes in an aquifer system.</title>
        <authorList>
            <person name="Anantharaman K."/>
            <person name="Brown C.T."/>
            <person name="Hug L.A."/>
            <person name="Sharon I."/>
            <person name="Castelle C.J."/>
            <person name="Probst A.J."/>
            <person name="Thomas B.C."/>
            <person name="Singh A."/>
            <person name="Wilkins M.J."/>
            <person name="Karaoz U."/>
            <person name="Brodie E.L."/>
            <person name="Williams K.H."/>
            <person name="Hubbard S.S."/>
            <person name="Banfield J.F."/>
        </authorList>
    </citation>
    <scope>NUCLEOTIDE SEQUENCE [LARGE SCALE GENOMIC DNA]</scope>
</reference>
<gene>
    <name evidence="1" type="ORF">A2650_03405</name>
</gene>
<dbReference type="AlphaFoldDB" id="A0A1F8EK24"/>
<organism evidence="1 2">
    <name type="scientific">Candidatus Yanofskybacteria bacterium RIFCSPHIGHO2_01_FULL_41_53</name>
    <dbReference type="NCBI Taxonomy" id="1802663"/>
    <lineage>
        <taxon>Bacteria</taxon>
        <taxon>Candidatus Yanofskyibacteriota</taxon>
    </lineage>
</organism>
<dbReference type="Proteomes" id="UP000177117">
    <property type="component" value="Unassembled WGS sequence"/>
</dbReference>
<evidence type="ECO:0000313" key="1">
    <source>
        <dbReference type="EMBL" id="OGN00968.1"/>
    </source>
</evidence>
<evidence type="ECO:0000313" key="2">
    <source>
        <dbReference type="Proteomes" id="UP000177117"/>
    </source>
</evidence>
<sequence>MKIPPNPKTPYILDSDQDKRILKKLNKLAESGFSDEKSLKLMYSQLETDWRTPLENFIDNLLKNNEL</sequence>
<dbReference type="EMBL" id="MGJD01000012">
    <property type="protein sequence ID" value="OGN00968.1"/>
    <property type="molecule type" value="Genomic_DNA"/>
</dbReference>
<accession>A0A1F8EK24</accession>